<dbReference type="EMBL" id="FQWD01000004">
    <property type="protein sequence ID" value="SHG75866.1"/>
    <property type="molecule type" value="Genomic_DNA"/>
</dbReference>
<proteinExistence type="predicted"/>
<dbReference type="RefSeq" id="WP_073323820.1">
    <property type="nucleotide sequence ID" value="NZ_JANDJN010000003.1"/>
</dbReference>
<accession>A0A1M5MF48</accession>
<sequence>MSCLTRQLQKQLVRYVQRSAKIDTPCDPAHVRNELISKGVCPSSVTEGQMRQILEVAGLM</sequence>
<organism evidence="1 2">
    <name type="scientific">Marisediminitalea aggregata</name>
    <dbReference type="NCBI Taxonomy" id="634436"/>
    <lineage>
        <taxon>Bacteria</taxon>
        <taxon>Pseudomonadati</taxon>
        <taxon>Pseudomonadota</taxon>
        <taxon>Gammaproteobacteria</taxon>
        <taxon>Alteromonadales</taxon>
        <taxon>Alteromonadaceae</taxon>
        <taxon>Marisediminitalea</taxon>
    </lineage>
</organism>
<dbReference type="OrthoDB" id="6388048at2"/>
<name>A0A1M5MF48_9ALTE</name>
<evidence type="ECO:0000313" key="2">
    <source>
        <dbReference type="Proteomes" id="UP000184520"/>
    </source>
</evidence>
<keyword evidence="2" id="KW-1185">Reference proteome</keyword>
<reference evidence="2" key="1">
    <citation type="submission" date="2016-11" db="EMBL/GenBank/DDBJ databases">
        <authorList>
            <person name="Varghese N."/>
            <person name="Submissions S."/>
        </authorList>
    </citation>
    <scope>NUCLEOTIDE SEQUENCE [LARGE SCALE GENOMIC DNA]</scope>
    <source>
        <strain evidence="2">CGMCC 1.8995</strain>
    </source>
</reference>
<dbReference type="AlphaFoldDB" id="A0A1M5MF48"/>
<evidence type="ECO:0000313" key="1">
    <source>
        <dbReference type="EMBL" id="SHG75866.1"/>
    </source>
</evidence>
<gene>
    <name evidence="1" type="ORF">SAMN05216361_3008</name>
</gene>
<dbReference type="Proteomes" id="UP000184520">
    <property type="component" value="Unassembled WGS sequence"/>
</dbReference>
<protein>
    <submittedName>
        <fullName evidence="1">Uncharacterized protein</fullName>
    </submittedName>
</protein>